<gene>
    <name evidence="2" type="ORF">POCTA_138.1.T0750033</name>
</gene>
<feature type="region of interest" description="Disordered" evidence="1">
    <location>
        <begin position="1"/>
        <end position="81"/>
    </location>
</feature>
<feature type="compositionally biased region" description="Basic and acidic residues" evidence="1">
    <location>
        <begin position="49"/>
        <end position="59"/>
    </location>
</feature>
<comment type="caution">
    <text evidence="2">The sequence shown here is derived from an EMBL/GenBank/DDBJ whole genome shotgun (WGS) entry which is preliminary data.</text>
</comment>
<evidence type="ECO:0000313" key="2">
    <source>
        <dbReference type="EMBL" id="CAD8180447.1"/>
    </source>
</evidence>
<dbReference type="EMBL" id="CAJJDP010000074">
    <property type="protein sequence ID" value="CAD8180447.1"/>
    <property type="molecule type" value="Genomic_DNA"/>
</dbReference>
<dbReference type="OMA" id="QCTSKKQ"/>
<feature type="compositionally biased region" description="Low complexity" evidence="1">
    <location>
        <begin position="29"/>
        <end position="43"/>
    </location>
</feature>
<sequence>MGQCTSKKQKRIILHNQHQSTTSNSQTPIQQKKQLALNLQNIQSSNLQEKNEIKDEEKASPPPKLYFDGNQPTPRKESIFGRPKVESVRLNQKNLYNHKEEVIFGRKVHHSHPHLLQ</sequence>
<dbReference type="Proteomes" id="UP000683925">
    <property type="component" value="Unassembled WGS sequence"/>
</dbReference>
<evidence type="ECO:0000256" key="1">
    <source>
        <dbReference type="SAM" id="MobiDB-lite"/>
    </source>
</evidence>
<evidence type="ECO:0000313" key="3">
    <source>
        <dbReference type="Proteomes" id="UP000683925"/>
    </source>
</evidence>
<proteinExistence type="predicted"/>
<accession>A0A8S1VUV7</accession>
<dbReference type="AlphaFoldDB" id="A0A8S1VUV7"/>
<reference evidence="2" key="1">
    <citation type="submission" date="2021-01" db="EMBL/GenBank/DDBJ databases">
        <authorList>
            <consortium name="Genoscope - CEA"/>
            <person name="William W."/>
        </authorList>
    </citation>
    <scope>NUCLEOTIDE SEQUENCE</scope>
</reference>
<organism evidence="2 3">
    <name type="scientific">Paramecium octaurelia</name>
    <dbReference type="NCBI Taxonomy" id="43137"/>
    <lineage>
        <taxon>Eukaryota</taxon>
        <taxon>Sar</taxon>
        <taxon>Alveolata</taxon>
        <taxon>Ciliophora</taxon>
        <taxon>Intramacronucleata</taxon>
        <taxon>Oligohymenophorea</taxon>
        <taxon>Peniculida</taxon>
        <taxon>Parameciidae</taxon>
        <taxon>Paramecium</taxon>
    </lineage>
</organism>
<name>A0A8S1VUV7_PAROT</name>
<keyword evidence="3" id="KW-1185">Reference proteome</keyword>
<feature type="compositionally biased region" description="Polar residues" evidence="1">
    <location>
        <begin position="16"/>
        <end position="28"/>
    </location>
</feature>
<dbReference type="OrthoDB" id="10327347at2759"/>
<protein>
    <submittedName>
        <fullName evidence="2">Uncharacterized protein</fullName>
    </submittedName>
</protein>